<reference evidence="6" key="1">
    <citation type="journal article" date="2019" name="Int. J. Syst. Evol. Microbiol.">
        <title>The Global Catalogue of Microorganisms (GCM) 10K type strain sequencing project: providing services to taxonomists for standard genome sequencing and annotation.</title>
        <authorList>
            <consortium name="The Broad Institute Genomics Platform"/>
            <consortium name="The Broad Institute Genome Sequencing Center for Infectious Disease"/>
            <person name="Wu L."/>
            <person name="Ma J."/>
        </authorList>
    </citation>
    <scope>NUCLEOTIDE SEQUENCE [LARGE SCALE GENOMIC DNA]</scope>
    <source>
        <strain evidence="6">JCM 16083</strain>
    </source>
</reference>
<evidence type="ECO:0000313" key="5">
    <source>
        <dbReference type="EMBL" id="GAA0876547.1"/>
    </source>
</evidence>
<keyword evidence="6" id="KW-1185">Reference proteome</keyword>
<dbReference type="InterPro" id="IPR011935">
    <property type="entry name" value="CHP02231"/>
</dbReference>
<name>A0ABP3Y6R8_9FLAO</name>
<organism evidence="5 6">
    <name type="scientific">Wandonia haliotis</name>
    <dbReference type="NCBI Taxonomy" id="574963"/>
    <lineage>
        <taxon>Bacteria</taxon>
        <taxon>Pseudomonadati</taxon>
        <taxon>Bacteroidota</taxon>
        <taxon>Flavobacteriia</taxon>
        <taxon>Flavobacteriales</taxon>
        <taxon>Crocinitomicaceae</taxon>
        <taxon>Wandonia</taxon>
    </lineage>
</organism>
<dbReference type="NCBIfam" id="TIGR02231">
    <property type="entry name" value="mucoidy inhibitor MuiA family protein"/>
    <property type="match status" value="1"/>
</dbReference>
<evidence type="ECO:0000259" key="4">
    <source>
        <dbReference type="Pfam" id="PF13600"/>
    </source>
</evidence>
<feature type="chain" id="PRO_5045158200" description="Mucoidy inhibitor MuiA family protein" evidence="2">
    <location>
        <begin position="21"/>
        <end position="559"/>
    </location>
</feature>
<evidence type="ECO:0000256" key="1">
    <source>
        <dbReference type="SAM" id="Coils"/>
    </source>
</evidence>
<dbReference type="RefSeq" id="WP_343789604.1">
    <property type="nucleotide sequence ID" value="NZ_BAAAFH010000022.1"/>
</dbReference>
<gene>
    <name evidence="5" type="ORF">GCM10009118_29570</name>
</gene>
<dbReference type="InterPro" id="IPR025554">
    <property type="entry name" value="DUF4140"/>
</dbReference>
<accession>A0ABP3Y6R8</accession>
<dbReference type="Pfam" id="PF13598">
    <property type="entry name" value="DUF4139"/>
    <property type="match status" value="1"/>
</dbReference>
<dbReference type="PANTHER" id="PTHR31005:SF8">
    <property type="entry name" value="DUF4139 DOMAIN-CONTAINING PROTEIN"/>
    <property type="match status" value="1"/>
</dbReference>
<dbReference type="InterPro" id="IPR037291">
    <property type="entry name" value="DUF4139"/>
</dbReference>
<dbReference type="Pfam" id="PF13600">
    <property type="entry name" value="DUF4140"/>
    <property type="match status" value="1"/>
</dbReference>
<evidence type="ECO:0000256" key="2">
    <source>
        <dbReference type="SAM" id="SignalP"/>
    </source>
</evidence>
<keyword evidence="2" id="KW-0732">Signal</keyword>
<comment type="caution">
    <text evidence="5">The sequence shown here is derived from an EMBL/GenBank/DDBJ whole genome shotgun (WGS) entry which is preliminary data.</text>
</comment>
<proteinExistence type="predicted"/>
<evidence type="ECO:0000313" key="6">
    <source>
        <dbReference type="Proteomes" id="UP001501126"/>
    </source>
</evidence>
<evidence type="ECO:0008006" key="7">
    <source>
        <dbReference type="Google" id="ProtNLM"/>
    </source>
</evidence>
<feature type="coiled-coil region" evidence="1">
    <location>
        <begin position="177"/>
        <end position="204"/>
    </location>
</feature>
<dbReference type="EMBL" id="BAAAFH010000022">
    <property type="protein sequence ID" value="GAA0876547.1"/>
    <property type="molecule type" value="Genomic_DNA"/>
</dbReference>
<dbReference type="Proteomes" id="UP001501126">
    <property type="component" value="Unassembled WGS sequence"/>
</dbReference>
<keyword evidence="1" id="KW-0175">Coiled coil</keyword>
<feature type="signal peptide" evidence="2">
    <location>
        <begin position="1"/>
        <end position="20"/>
    </location>
</feature>
<dbReference type="PANTHER" id="PTHR31005">
    <property type="entry name" value="DUF4139 DOMAIN-CONTAINING PROTEIN"/>
    <property type="match status" value="1"/>
</dbReference>
<evidence type="ECO:0000259" key="3">
    <source>
        <dbReference type="Pfam" id="PF13598"/>
    </source>
</evidence>
<feature type="domain" description="DUF4139" evidence="3">
    <location>
        <begin position="236"/>
        <end position="550"/>
    </location>
</feature>
<sequence length="559" mass="63481">MKYCFAFILTAFLVSNTVRATQEKPLQSTLTDVRVYTRGAMLYHKTNYSVSSGVNKVIIEGISTNISPQTLQLTVSGDVVILDSKYELYYPEPAPIDKSGFPAHITKSITLLSDSISNITYTITDINNQISVIKSSKLILTNNGAIKGQGKVNDSIPMLKEALEYYFKKMNELNTIQMKLERQEAETTKKLNRMQERLEALKNYGNSNGLSSPVTNQPVPRIIVTLQASQYVSGKINLSYLINNAGWSPQYDLRSSGTQNTIDLTYKANIYQNSGIKWENVKLSLSTNDPHQNRNKPELHPWYIDYQMYNQQPQSGAIQQDAYKRLSKQEEMAEYETTKDKIASESKSSADFTTIVQHMISAEFVIDLSYTIPSDNKSHMILVNNEKLPSTFKHYAAPKLNESVYLVAELTNLEDLQLLPARANVFFDGAYMGETYLDPGSMNDTLRLGLGIDQNVLIKRRMDKKSFKEKLLGSQKMSTYYYEIEIKNQKSSTIHLVIEDQVPVTNNEEIEIEILDKGKARLNETTGILEWNMTLKGKENKTLRFGYSVKSDKHKQLFL</sequence>
<feature type="domain" description="DUF4140" evidence="4">
    <location>
        <begin position="33"/>
        <end position="136"/>
    </location>
</feature>
<protein>
    <recommendedName>
        <fullName evidence="7">Mucoidy inhibitor MuiA family protein</fullName>
    </recommendedName>
</protein>